<evidence type="ECO:0000259" key="5">
    <source>
        <dbReference type="SMART" id="SM01205"/>
    </source>
</evidence>
<comment type="subcellular location">
    <subcellularLocation>
        <location evidence="1">Endomembrane system</location>
    </subcellularLocation>
</comment>
<evidence type="ECO:0000256" key="3">
    <source>
        <dbReference type="SAM" id="MobiDB-lite"/>
    </source>
</evidence>
<feature type="domain" description="1,3-beta-glucan synthase component FKS1-like" evidence="5">
    <location>
        <begin position="339"/>
        <end position="455"/>
    </location>
</feature>
<evidence type="ECO:0000313" key="6">
    <source>
        <dbReference type="EMBL" id="MBA0716603.1"/>
    </source>
</evidence>
<feature type="transmembrane region" description="Helical" evidence="4">
    <location>
        <begin position="640"/>
        <end position="663"/>
    </location>
</feature>
<dbReference type="GO" id="GO:0005886">
    <property type="term" value="C:plasma membrane"/>
    <property type="evidence" value="ECO:0007669"/>
    <property type="project" value="TreeGrafter"/>
</dbReference>
<dbReference type="Gene3D" id="1.25.40.270">
    <property type="entry name" value="Vacuolar protein sorting-associated protein vta1"/>
    <property type="match status" value="1"/>
</dbReference>
<organism evidence="6 7">
    <name type="scientific">Gossypium laxum</name>
    <dbReference type="NCBI Taxonomy" id="34288"/>
    <lineage>
        <taxon>Eukaryota</taxon>
        <taxon>Viridiplantae</taxon>
        <taxon>Streptophyta</taxon>
        <taxon>Embryophyta</taxon>
        <taxon>Tracheophyta</taxon>
        <taxon>Spermatophyta</taxon>
        <taxon>Magnoliopsida</taxon>
        <taxon>eudicotyledons</taxon>
        <taxon>Gunneridae</taxon>
        <taxon>Pentapetalae</taxon>
        <taxon>rosids</taxon>
        <taxon>malvids</taxon>
        <taxon>Malvales</taxon>
        <taxon>Malvaceae</taxon>
        <taxon>Malvoideae</taxon>
        <taxon>Gossypium</taxon>
    </lineage>
</organism>
<feature type="transmembrane region" description="Helical" evidence="4">
    <location>
        <begin position="563"/>
        <end position="583"/>
    </location>
</feature>
<dbReference type="EMBL" id="JABEZV010000007">
    <property type="protein sequence ID" value="MBA0716603.1"/>
    <property type="molecule type" value="Genomic_DNA"/>
</dbReference>
<dbReference type="InterPro" id="IPR039431">
    <property type="entry name" value="Vta1/CALS_N"/>
</dbReference>
<sequence length="949" mass="109710">MSNEIVPVDDPIEEPKPNKKPVVYDENEGSEGVIKSLPYYGESSSSGSGGYVPEVFNSESLPSTLASEIQRFLRVANMLEWKAPRVAYLCRFHAFEIAHNLDRNSTGRKVRQFKTVLLQRLERDEETSKTTRLEQSDSRELKRVYDENRRYINQHVEAFDLENSHGEKLLDACRIASVLYEVLKTVIAGPQALADRESIQARSELFAYNILPLDHGGIQQAIMKFPEIKVAIQVIRNVRGLPSTQNLPKRGTFVDCFEFLQYSFGFQKENVANQREHLVLLLANVLSRHSRKQALALKTIDASIDELMRKFFKNYTNWCKFLVRKSNIRLPCVKQDAQQYKILYIGLYLLIWGEAANLRFMPECLCYIFHHMAYELHGMLTGAVSMTTGDTIEPAYGGSHESFLSNVVTPIYEVIREEAEKNKCGTADHTTWRNYDDLNEFFWSPDCFQVGWPMRTKHDFFCTSSPKKSKVKNSRSAREQRKEKETEDEEQGLNDVTSEENSEPKWLGKTNFVEIRSFWQVFRSFDRMWSFFILSLQAMIIMACHDVGSPLEVFDAVILEDVMSIFITSAILKLIQAILDITFTWKARNTMELSQKRIQLLRLAYAVIWTIVLPVVYAQSRRKYTCYSTQYESWIGKWCYSPFMVVVVIYLITNAVDLVLFFVPAVSKYIEISNWSICRTISRWTQVYFMDTQIWYSVYCTVCGGLYGILHHLGEVSKSEVLDLKFVLVWNQIISNFRSEDLISNREMDLMTIPTSGLFPEFIRWPIFLLANKFSTALSIARDFVGKDEKLFKRIRKDEYMYFCVKECYESVKYILEVLIVGDLEKRVVSNIVDEIERSIDESTFLQDFKMSALPALQNKFVELLELIVEGDKNQNGKVVQVLQDIFELVTNDMMANGHRVVDLIECSQEAVDDFTVFSRKIEPQLFESAASKTSICFPLPDDGPLTEQ</sequence>
<name>A0A7J8ZXT4_9ROSI</name>
<dbReference type="Pfam" id="PF04652">
    <property type="entry name" value="Vta1"/>
    <property type="match status" value="1"/>
</dbReference>
<feature type="non-terminal residue" evidence="6">
    <location>
        <position position="1"/>
    </location>
</feature>
<evidence type="ECO:0000256" key="1">
    <source>
        <dbReference type="ARBA" id="ARBA00004308"/>
    </source>
</evidence>
<comment type="caution">
    <text evidence="6">The sequence shown here is derived from an EMBL/GenBank/DDBJ whole genome shotgun (WGS) entry which is preliminary data.</text>
</comment>
<dbReference type="Pfam" id="PF14288">
    <property type="entry name" value="FKS1_dom1"/>
    <property type="match status" value="1"/>
</dbReference>
<evidence type="ECO:0000256" key="4">
    <source>
        <dbReference type="SAM" id="Phobius"/>
    </source>
</evidence>
<feature type="region of interest" description="Disordered" evidence="3">
    <location>
        <begin position="1"/>
        <end position="27"/>
    </location>
</feature>
<gene>
    <name evidence="6" type="ORF">Golax_015423</name>
</gene>
<dbReference type="Pfam" id="PF25968">
    <property type="entry name" value="CALS1"/>
    <property type="match status" value="1"/>
</dbReference>
<dbReference type="AlphaFoldDB" id="A0A7J8ZXT4"/>
<keyword evidence="4" id="KW-1133">Transmembrane helix</keyword>
<dbReference type="InterPro" id="IPR058851">
    <property type="entry name" value="CALS1_helical"/>
</dbReference>
<dbReference type="SMART" id="SM01205">
    <property type="entry name" value="FKS1_dom1"/>
    <property type="match status" value="1"/>
</dbReference>
<keyword evidence="4" id="KW-0812">Transmembrane</keyword>
<dbReference type="Proteomes" id="UP000593574">
    <property type="component" value="Unassembled WGS sequence"/>
</dbReference>
<dbReference type="InterPro" id="IPR026899">
    <property type="entry name" value="FKS1-like_dom1"/>
</dbReference>
<dbReference type="GO" id="GO:0012505">
    <property type="term" value="C:endomembrane system"/>
    <property type="evidence" value="ECO:0007669"/>
    <property type="project" value="UniProtKB-SubCell"/>
</dbReference>
<feature type="transmembrane region" description="Helical" evidence="4">
    <location>
        <begin position="603"/>
        <end position="620"/>
    </location>
</feature>
<protein>
    <recommendedName>
        <fullName evidence="5">1,3-beta-glucan synthase component FKS1-like domain-containing protein</fullName>
    </recommendedName>
</protein>
<proteinExistence type="predicted"/>
<evidence type="ECO:0000313" key="7">
    <source>
        <dbReference type="Proteomes" id="UP000593574"/>
    </source>
</evidence>
<feature type="region of interest" description="Disordered" evidence="3">
    <location>
        <begin position="464"/>
        <end position="503"/>
    </location>
</feature>
<evidence type="ECO:0000256" key="2">
    <source>
        <dbReference type="ARBA" id="ARBA00023136"/>
    </source>
</evidence>
<accession>A0A7J8ZXT4</accession>
<feature type="compositionally biased region" description="Basic and acidic residues" evidence="3">
    <location>
        <begin position="476"/>
        <end position="485"/>
    </location>
</feature>
<reference evidence="6 7" key="1">
    <citation type="journal article" date="2019" name="Genome Biol. Evol.">
        <title>Insights into the evolution of the New World diploid cottons (Gossypium, subgenus Houzingenia) based on genome sequencing.</title>
        <authorList>
            <person name="Grover C.E."/>
            <person name="Arick M.A. 2nd"/>
            <person name="Thrash A."/>
            <person name="Conover J.L."/>
            <person name="Sanders W.S."/>
            <person name="Peterson D.G."/>
            <person name="Frelichowski J.E."/>
            <person name="Scheffler J.A."/>
            <person name="Scheffler B.E."/>
            <person name="Wendel J.F."/>
        </authorList>
    </citation>
    <scope>NUCLEOTIDE SEQUENCE [LARGE SCALE GENOMIC DNA]</scope>
    <source>
        <strain evidence="6">4</strain>
        <tissue evidence="6">Leaf</tissue>
    </source>
</reference>
<dbReference type="PANTHER" id="PTHR12741:SF22">
    <property type="entry name" value="CALLOSE SYNTHASE 8-RELATED"/>
    <property type="match status" value="1"/>
</dbReference>
<keyword evidence="7" id="KW-1185">Reference proteome</keyword>
<keyword evidence="2 4" id="KW-0472">Membrane</keyword>
<feature type="compositionally biased region" description="Acidic residues" evidence="3">
    <location>
        <begin position="486"/>
        <end position="501"/>
    </location>
</feature>
<dbReference type="PANTHER" id="PTHR12741">
    <property type="entry name" value="LYST-INTERACTING PROTEIN LIP5 DOPAMINE RESPONSIVE PROTEIN DRG-1"/>
    <property type="match status" value="1"/>
</dbReference>
<dbReference type="GO" id="GO:0046527">
    <property type="term" value="F:glucosyltransferase activity"/>
    <property type="evidence" value="ECO:0007669"/>
    <property type="project" value="TreeGrafter"/>
</dbReference>
<dbReference type="InterPro" id="IPR023175">
    <property type="entry name" value="Vta1/CALS_N_sf"/>
</dbReference>